<dbReference type="PROSITE" id="PS51379">
    <property type="entry name" value="4FE4S_FER_2"/>
    <property type="match status" value="1"/>
</dbReference>
<gene>
    <name evidence="6" type="ORF">C0197_00580</name>
</gene>
<proteinExistence type="predicted"/>
<dbReference type="InterPro" id="IPR017896">
    <property type="entry name" value="4Fe4S_Fe-S-bd"/>
</dbReference>
<evidence type="ECO:0000256" key="2">
    <source>
        <dbReference type="ARBA" id="ARBA00022475"/>
    </source>
</evidence>
<evidence type="ECO:0000256" key="3">
    <source>
        <dbReference type="ARBA" id="ARBA00023136"/>
    </source>
</evidence>
<evidence type="ECO:0000313" key="7">
    <source>
        <dbReference type="Proteomes" id="UP000235731"/>
    </source>
</evidence>
<feature type="transmembrane region" description="Helical" evidence="4">
    <location>
        <begin position="272"/>
        <end position="291"/>
    </location>
</feature>
<dbReference type="AlphaFoldDB" id="A0A2N7PLD4"/>
<protein>
    <submittedName>
        <fullName evidence="6">(4Fe-4S)-binding protein</fullName>
    </submittedName>
</protein>
<feature type="transmembrane region" description="Helical" evidence="4">
    <location>
        <begin position="153"/>
        <end position="172"/>
    </location>
</feature>
<dbReference type="EMBL" id="PNIE01000010">
    <property type="protein sequence ID" value="PMP64384.1"/>
    <property type="molecule type" value="Genomic_DNA"/>
</dbReference>
<keyword evidence="2" id="KW-1003">Cell membrane</keyword>
<dbReference type="PANTHER" id="PTHR30224">
    <property type="entry name" value="ELECTRON TRANSPORT PROTEIN"/>
    <property type="match status" value="1"/>
</dbReference>
<feature type="transmembrane region" description="Helical" evidence="4">
    <location>
        <begin position="402"/>
        <end position="424"/>
    </location>
</feature>
<dbReference type="PANTHER" id="PTHR30224:SF4">
    <property type="entry name" value="ELECTRON TRANSPORT PROTEIN YCCM-RELATED"/>
    <property type="match status" value="1"/>
</dbReference>
<name>A0A2N7PLD4_9BACT</name>
<organism evidence="6 7">
    <name type="scientific">Caldimicrobium thiodismutans</name>
    <dbReference type="NCBI Taxonomy" id="1653476"/>
    <lineage>
        <taxon>Bacteria</taxon>
        <taxon>Pseudomonadati</taxon>
        <taxon>Thermodesulfobacteriota</taxon>
        <taxon>Thermodesulfobacteria</taxon>
        <taxon>Thermodesulfobacteriales</taxon>
        <taxon>Thermodesulfobacteriaceae</taxon>
        <taxon>Caldimicrobium</taxon>
    </lineage>
</organism>
<keyword evidence="4" id="KW-1133">Transmembrane helix</keyword>
<comment type="caution">
    <text evidence="6">The sequence shown here is derived from an EMBL/GenBank/DDBJ whole genome shotgun (WGS) entry which is preliminary data.</text>
</comment>
<reference evidence="6 7" key="1">
    <citation type="submission" date="2018-01" db="EMBL/GenBank/DDBJ databases">
        <title>Metagenomic assembled genomes from two thermal pools in the Uzon Caldera, Kamchatka, Russia.</title>
        <authorList>
            <person name="Wilkins L."/>
            <person name="Ettinger C."/>
        </authorList>
    </citation>
    <scope>NUCLEOTIDE SEQUENCE [LARGE SCALE GENOMIC DNA]</scope>
    <source>
        <strain evidence="6">ZAV-15</strain>
    </source>
</reference>
<evidence type="ECO:0000313" key="6">
    <source>
        <dbReference type="EMBL" id="PMP64384.1"/>
    </source>
</evidence>
<comment type="subcellular location">
    <subcellularLocation>
        <location evidence="1">Cell membrane</location>
    </subcellularLocation>
</comment>
<feature type="domain" description="4Fe-4S ferredoxin-type" evidence="5">
    <location>
        <begin position="229"/>
        <end position="259"/>
    </location>
</feature>
<evidence type="ECO:0000256" key="4">
    <source>
        <dbReference type="SAM" id="Phobius"/>
    </source>
</evidence>
<dbReference type="InterPro" id="IPR052378">
    <property type="entry name" value="NosR_regulator"/>
</dbReference>
<feature type="transmembrane region" description="Helical" evidence="4">
    <location>
        <begin position="311"/>
        <end position="333"/>
    </location>
</feature>
<dbReference type="Pfam" id="PF12801">
    <property type="entry name" value="Fer4_5"/>
    <property type="match status" value="2"/>
</dbReference>
<keyword evidence="3 4" id="KW-0472">Membrane</keyword>
<feature type="transmembrane region" description="Helical" evidence="4">
    <location>
        <begin position="74"/>
        <end position="101"/>
    </location>
</feature>
<evidence type="ECO:0000256" key="1">
    <source>
        <dbReference type="ARBA" id="ARBA00004236"/>
    </source>
</evidence>
<feature type="transmembrane region" description="Helical" evidence="4">
    <location>
        <begin position="345"/>
        <end position="363"/>
    </location>
</feature>
<dbReference type="GO" id="GO:0005886">
    <property type="term" value="C:plasma membrane"/>
    <property type="evidence" value="ECO:0007669"/>
    <property type="project" value="UniProtKB-SubCell"/>
</dbReference>
<accession>A0A2N7PLD4</accession>
<keyword evidence="4" id="KW-0812">Transmembrane</keyword>
<evidence type="ECO:0000259" key="5">
    <source>
        <dbReference type="PROSITE" id="PS51379"/>
    </source>
</evidence>
<feature type="transmembrane region" description="Helical" evidence="4">
    <location>
        <begin position="436"/>
        <end position="456"/>
    </location>
</feature>
<dbReference type="Proteomes" id="UP000235731">
    <property type="component" value="Unassembled WGS sequence"/>
</dbReference>
<feature type="transmembrane region" description="Helical" evidence="4">
    <location>
        <begin position="43"/>
        <end position="62"/>
    </location>
</feature>
<sequence>MFTNFFKKFKNFLWPEIYENNRINLFERSPFIKNFFYQRKNFAYLRTLGDIIFLILIILGLFGPQEKDRNIMLFLSWGVWWTSVILSWFFLGRMWCALCPFPGLARLLQNLKLSFFKNPPKFLKDKGIHLATFLFFLIIYLESTTSLTSSPRYTSFFLISIVLMAAFFGLLYREYAWCRYICPLGRITGVAATMALIEFRPDYRICKTCKEVLCKKGTPNIRPCPVYLGAVAVQNNLNCFICGHCLILCPHNSPAVYLRHPLKEIILNKGKGITCAYVIPFLIGSQLARFLMEKDFFHNWANTLAISPNILFTLLFFWFSMVIIVISKLAASFFRVIEDPILGKFNLTIAILIPFAFTGELIYRSKYFLENIGDFFPTLARQFRIEFFFKWGFTVPEKFIKLWSFSLLNLSLLGSLYLIFYFYYKDFEREIPFKRYLHFVGIVFALYLSYYVLIFISK</sequence>
<feature type="transmembrane region" description="Helical" evidence="4">
    <location>
        <begin position="122"/>
        <end position="141"/>
    </location>
</feature>